<feature type="domain" description="Retrotransposon Copia-like N-terminal" evidence="2">
    <location>
        <begin position="47"/>
        <end position="93"/>
    </location>
</feature>
<evidence type="ECO:0000313" key="3">
    <source>
        <dbReference type="EMBL" id="CAL1387235.1"/>
    </source>
</evidence>
<dbReference type="PANTHER" id="PTHR37610:SF55">
    <property type="entry name" value="RETROTRANSPOSON COPIA-LIKE N-TERMINAL DOMAIN-CONTAINING PROTEIN"/>
    <property type="match status" value="1"/>
</dbReference>
<dbReference type="EMBL" id="OZ034818">
    <property type="protein sequence ID" value="CAL1387235.1"/>
    <property type="molecule type" value="Genomic_DNA"/>
</dbReference>
<gene>
    <name evidence="3" type="ORF">LTRI10_LOCUS28233</name>
</gene>
<sequence length="285" mass="31912">MATGSPSTPPNSGTSTGGGFQFGSFNEDQTQAGRGEIQFGNPYYLNPNENLSQSLVAELLDGTNYSMWSRSMHMALKTKHKLGFIDGSIPAPPAGSAHFHLWDGCNTVVICWIVNSLKKEIARSVLNHENARVLWDELKRRFGQPNALRIINLEDDIHACKQGDRTITQYYTEIKGLWEDYLQFSPIVPCPCAPNNHVPCPVVVAFQTKQETDYLIRFLRGLNKEYEVVKTQLLMMKPLPTVTAAIDDLLLHEQKLKGDQTKSKNSQSIALDVGNQYGRDQSKAW</sequence>
<evidence type="ECO:0000259" key="2">
    <source>
        <dbReference type="Pfam" id="PF14244"/>
    </source>
</evidence>
<proteinExistence type="predicted"/>
<name>A0AAV2ENY2_9ROSI</name>
<feature type="region of interest" description="Disordered" evidence="1">
    <location>
        <begin position="1"/>
        <end position="27"/>
    </location>
</feature>
<reference evidence="3 4" key="1">
    <citation type="submission" date="2024-04" db="EMBL/GenBank/DDBJ databases">
        <authorList>
            <person name="Fracassetti M."/>
        </authorList>
    </citation>
    <scope>NUCLEOTIDE SEQUENCE [LARGE SCALE GENOMIC DNA]</scope>
</reference>
<dbReference type="PANTHER" id="PTHR37610">
    <property type="entry name" value="CCHC-TYPE DOMAIN-CONTAINING PROTEIN"/>
    <property type="match status" value="1"/>
</dbReference>
<keyword evidence="4" id="KW-1185">Reference proteome</keyword>
<evidence type="ECO:0000256" key="1">
    <source>
        <dbReference type="SAM" id="MobiDB-lite"/>
    </source>
</evidence>
<dbReference type="InterPro" id="IPR029472">
    <property type="entry name" value="Copia-like_N"/>
</dbReference>
<evidence type="ECO:0000313" key="4">
    <source>
        <dbReference type="Proteomes" id="UP001497516"/>
    </source>
</evidence>
<accession>A0AAV2ENY2</accession>
<dbReference type="AlphaFoldDB" id="A0AAV2ENY2"/>
<dbReference type="Proteomes" id="UP001497516">
    <property type="component" value="Chromosome 5"/>
</dbReference>
<feature type="compositionally biased region" description="Low complexity" evidence="1">
    <location>
        <begin position="1"/>
        <end position="14"/>
    </location>
</feature>
<organism evidence="3 4">
    <name type="scientific">Linum trigynum</name>
    <dbReference type="NCBI Taxonomy" id="586398"/>
    <lineage>
        <taxon>Eukaryota</taxon>
        <taxon>Viridiplantae</taxon>
        <taxon>Streptophyta</taxon>
        <taxon>Embryophyta</taxon>
        <taxon>Tracheophyta</taxon>
        <taxon>Spermatophyta</taxon>
        <taxon>Magnoliopsida</taxon>
        <taxon>eudicotyledons</taxon>
        <taxon>Gunneridae</taxon>
        <taxon>Pentapetalae</taxon>
        <taxon>rosids</taxon>
        <taxon>fabids</taxon>
        <taxon>Malpighiales</taxon>
        <taxon>Linaceae</taxon>
        <taxon>Linum</taxon>
    </lineage>
</organism>
<protein>
    <recommendedName>
        <fullName evidence="2">Retrotransposon Copia-like N-terminal domain-containing protein</fullName>
    </recommendedName>
</protein>
<dbReference type="Pfam" id="PF14244">
    <property type="entry name" value="Retrotran_gag_3"/>
    <property type="match status" value="1"/>
</dbReference>